<evidence type="ECO:0000256" key="3">
    <source>
        <dbReference type="ARBA" id="ARBA00023163"/>
    </source>
</evidence>
<dbReference type="Pfam" id="PF00440">
    <property type="entry name" value="TetR_N"/>
    <property type="match status" value="1"/>
</dbReference>
<feature type="DNA-binding region" description="H-T-H motif" evidence="4">
    <location>
        <begin position="28"/>
        <end position="47"/>
    </location>
</feature>
<evidence type="ECO:0000256" key="2">
    <source>
        <dbReference type="ARBA" id="ARBA00023125"/>
    </source>
</evidence>
<dbReference type="SUPFAM" id="SSF46689">
    <property type="entry name" value="Homeodomain-like"/>
    <property type="match status" value="1"/>
</dbReference>
<dbReference type="PRINTS" id="PR00455">
    <property type="entry name" value="HTHTETR"/>
</dbReference>
<dbReference type="PROSITE" id="PS50977">
    <property type="entry name" value="HTH_TETR_2"/>
    <property type="match status" value="1"/>
</dbReference>
<gene>
    <name evidence="6" type="ORF">POL58_22910</name>
</gene>
<evidence type="ECO:0000313" key="7">
    <source>
        <dbReference type="Proteomes" id="UP001217838"/>
    </source>
</evidence>
<comment type="caution">
    <text evidence="6">The sequence shown here is derived from an EMBL/GenBank/DDBJ whole genome shotgun (WGS) entry which is preliminary data.</text>
</comment>
<reference evidence="6 7" key="1">
    <citation type="submission" date="2022-11" db="EMBL/GenBank/DDBJ databases">
        <title>Minimal conservation of predation-associated metabolite biosynthetic gene clusters underscores biosynthetic potential of Myxococcota including descriptions for ten novel species: Archangium lansinium sp. nov., Myxococcus landrumus sp. nov., Nannocystis bai.</title>
        <authorList>
            <person name="Ahearne A."/>
            <person name="Stevens C."/>
            <person name="Dowd S."/>
        </authorList>
    </citation>
    <scope>NUCLEOTIDE SEQUENCE [LARGE SCALE GENOMIC DNA]</scope>
    <source>
        <strain evidence="6 7">NCELM</strain>
    </source>
</reference>
<evidence type="ECO:0000313" key="6">
    <source>
        <dbReference type="EMBL" id="MDC0670625.1"/>
    </source>
</evidence>
<dbReference type="EMBL" id="JAQNDN010000013">
    <property type="protein sequence ID" value="MDC0670625.1"/>
    <property type="molecule type" value="Genomic_DNA"/>
</dbReference>
<dbReference type="InterPro" id="IPR039536">
    <property type="entry name" value="TetR_C_Proteobacteria"/>
</dbReference>
<dbReference type="Proteomes" id="UP001217838">
    <property type="component" value="Unassembled WGS sequence"/>
</dbReference>
<organism evidence="6 7">
    <name type="scientific">Nannocystis radixulma</name>
    <dbReference type="NCBI Taxonomy" id="2995305"/>
    <lineage>
        <taxon>Bacteria</taxon>
        <taxon>Pseudomonadati</taxon>
        <taxon>Myxococcota</taxon>
        <taxon>Polyangia</taxon>
        <taxon>Nannocystales</taxon>
        <taxon>Nannocystaceae</taxon>
        <taxon>Nannocystis</taxon>
    </lineage>
</organism>
<evidence type="ECO:0000256" key="1">
    <source>
        <dbReference type="ARBA" id="ARBA00023015"/>
    </source>
</evidence>
<keyword evidence="3" id="KW-0804">Transcription</keyword>
<keyword evidence="1" id="KW-0805">Transcription regulation</keyword>
<evidence type="ECO:0000256" key="4">
    <source>
        <dbReference type="PROSITE-ProRule" id="PRU00335"/>
    </source>
</evidence>
<sequence length="205" mass="22844">MPRPISIKDETIIDAARAVFLERGFAATTAEVAERAGVSEGTLFNRFRNKTELFHAAMRPQLEALDWTADLGERAGRGDIREQLIELAAAAVDFMRKLMPLMMMSWSNIGTSGLPDVLNQPNPPPLRALKQLAAYFEAEIRLGRLRRVDPEILARIFMGSVQQYVFFEVVMKARDELPLPLPTYLRSVIAVLIDGCGPDRASSAE</sequence>
<dbReference type="PANTHER" id="PTHR30055:SF238">
    <property type="entry name" value="MYCOFACTOCIN BIOSYNTHESIS TRANSCRIPTIONAL REGULATOR MFTR-RELATED"/>
    <property type="match status" value="1"/>
</dbReference>
<dbReference type="Gene3D" id="1.10.357.10">
    <property type="entry name" value="Tetracycline Repressor, domain 2"/>
    <property type="match status" value="1"/>
</dbReference>
<keyword evidence="7" id="KW-1185">Reference proteome</keyword>
<accession>A0ABT5B919</accession>
<feature type="domain" description="HTH tetR-type" evidence="5">
    <location>
        <begin position="6"/>
        <end position="65"/>
    </location>
</feature>
<dbReference type="SUPFAM" id="SSF48498">
    <property type="entry name" value="Tetracyclin repressor-like, C-terminal domain"/>
    <property type="match status" value="1"/>
</dbReference>
<dbReference type="InterPro" id="IPR036271">
    <property type="entry name" value="Tet_transcr_reg_TetR-rel_C_sf"/>
</dbReference>
<dbReference type="PROSITE" id="PS01081">
    <property type="entry name" value="HTH_TETR_1"/>
    <property type="match status" value="1"/>
</dbReference>
<name>A0ABT5B919_9BACT</name>
<protein>
    <submittedName>
        <fullName evidence="6">TetR/AcrR family transcriptional regulator</fullName>
    </submittedName>
</protein>
<keyword evidence="2 4" id="KW-0238">DNA-binding</keyword>
<dbReference type="InterPro" id="IPR001647">
    <property type="entry name" value="HTH_TetR"/>
</dbReference>
<dbReference type="InterPro" id="IPR009057">
    <property type="entry name" value="Homeodomain-like_sf"/>
</dbReference>
<proteinExistence type="predicted"/>
<dbReference type="Pfam" id="PF14246">
    <property type="entry name" value="TetR_C_7"/>
    <property type="match status" value="1"/>
</dbReference>
<dbReference type="PANTHER" id="PTHR30055">
    <property type="entry name" value="HTH-TYPE TRANSCRIPTIONAL REGULATOR RUTR"/>
    <property type="match status" value="1"/>
</dbReference>
<evidence type="ECO:0000259" key="5">
    <source>
        <dbReference type="PROSITE" id="PS50977"/>
    </source>
</evidence>
<dbReference type="InterPro" id="IPR050109">
    <property type="entry name" value="HTH-type_TetR-like_transc_reg"/>
</dbReference>
<dbReference type="RefSeq" id="WP_272000447.1">
    <property type="nucleotide sequence ID" value="NZ_JAQNDN010000013.1"/>
</dbReference>
<dbReference type="InterPro" id="IPR023772">
    <property type="entry name" value="DNA-bd_HTH_TetR-type_CS"/>
</dbReference>